<evidence type="ECO:0000313" key="3">
    <source>
        <dbReference type="Proteomes" id="UP000824001"/>
    </source>
</evidence>
<sequence>MKFKLLPCAPCDLDGIEKWINDEQKAGWRLKRFGLLLPFVAAFVPGEGGEYTITMDFPKHSGYERVCALRSVGYIVKGKPRGAFGEGELRAAARKIGLLFAPLFVLSVAVVMLPRMNTDLLAWHIACALASVAVGAFFLLPYDPAKTPPKLGLALYSLGVLVFWAWFIGLVVDLIAAVS</sequence>
<proteinExistence type="predicted"/>
<dbReference type="Proteomes" id="UP000824001">
    <property type="component" value="Unassembled WGS sequence"/>
</dbReference>
<keyword evidence="1" id="KW-1133">Transmembrane helix</keyword>
<reference evidence="2" key="2">
    <citation type="journal article" date="2021" name="PeerJ">
        <title>Extensive microbial diversity within the chicken gut microbiome revealed by metagenomics and culture.</title>
        <authorList>
            <person name="Gilroy R."/>
            <person name="Ravi A."/>
            <person name="Getino M."/>
            <person name="Pursley I."/>
            <person name="Horton D.L."/>
            <person name="Alikhan N.F."/>
            <person name="Baker D."/>
            <person name="Gharbi K."/>
            <person name="Hall N."/>
            <person name="Watson M."/>
            <person name="Adriaenssens E.M."/>
            <person name="Foster-Nyarko E."/>
            <person name="Jarju S."/>
            <person name="Secka A."/>
            <person name="Antonio M."/>
            <person name="Oren A."/>
            <person name="Chaudhuri R.R."/>
            <person name="La Ragione R."/>
            <person name="Hildebrand F."/>
            <person name="Pallen M.J."/>
        </authorList>
    </citation>
    <scope>NUCLEOTIDE SEQUENCE</scope>
    <source>
        <strain evidence="2">ChiHjej10B9-9673</strain>
    </source>
</reference>
<feature type="transmembrane region" description="Helical" evidence="1">
    <location>
        <begin position="96"/>
        <end position="114"/>
    </location>
</feature>
<reference evidence="2" key="1">
    <citation type="submission" date="2020-10" db="EMBL/GenBank/DDBJ databases">
        <authorList>
            <person name="Gilroy R."/>
        </authorList>
    </citation>
    <scope>NUCLEOTIDE SEQUENCE</scope>
    <source>
        <strain evidence="2">ChiHjej10B9-9673</strain>
    </source>
</reference>
<keyword evidence="1" id="KW-0812">Transmembrane</keyword>
<organism evidence="2 3">
    <name type="scientific">Candidatus Scatomorpha merdipullorum</name>
    <dbReference type="NCBI Taxonomy" id="2840927"/>
    <lineage>
        <taxon>Bacteria</taxon>
        <taxon>Bacillati</taxon>
        <taxon>Bacillota</taxon>
        <taxon>Clostridia</taxon>
        <taxon>Eubacteriales</taxon>
        <taxon>Candidatus Scatomorpha</taxon>
    </lineage>
</organism>
<feature type="transmembrane region" description="Helical" evidence="1">
    <location>
        <begin position="120"/>
        <end position="141"/>
    </location>
</feature>
<keyword evidence="1" id="KW-0472">Membrane</keyword>
<dbReference type="AlphaFoldDB" id="A0A9D1JVL4"/>
<dbReference type="EMBL" id="DVJK01000202">
    <property type="protein sequence ID" value="HIS67327.1"/>
    <property type="molecule type" value="Genomic_DNA"/>
</dbReference>
<gene>
    <name evidence="2" type="ORF">IAC18_07160</name>
</gene>
<accession>A0A9D1JVL4</accession>
<name>A0A9D1JVL4_9FIRM</name>
<evidence type="ECO:0000313" key="2">
    <source>
        <dbReference type="EMBL" id="HIS67327.1"/>
    </source>
</evidence>
<evidence type="ECO:0000256" key="1">
    <source>
        <dbReference type="SAM" id="Phobius"/>
    </source>
</evidence>
<comment type="caution">
    <text evidence="2">The sequence shown here is derived from an EMBL/GenBank/DDBJ whole genome shotgun (WGS) entry which is preliminary data.</text>
</comment>
<feature type="transmembrane region" description="Helical" evidence="1">
    <location>
        <begin position="153"/>
        <end position="178"/>
    </location>
</feature>
<protein>
    <submittedName>
        <fullName evidence="2">DUF2812 domain-containing protein</fullName>
    </submittedName>
</protein>